<organism evidence="1 2">
    <name type="scientific">Ruicaihuangia caeni</name>
    <dbReference type="NCBI Taxonomy" id="3042517"/>
    <lineage>
        <taxon>Bacteria</taxon>
        <taxon>Bacillati</taxon>
        <taxon>Actinomycetota</taxon>
        <taxon>Actinomycetes</taxon>
        <taxon>Micrococcales</taxon>
        <taxon>Microbacteriaceae</taxon>
        <taxon>Ruicaihuangia</taxon>
    </lineage>
</organism>
<proteinExistence type="predicted"/>
<dbReference type="AlphaFoldDB" id="A0AAW6T6Z4"/>
<keyword evidence="2" id="KW-1185">Reference proteome</keyword>
<accession>A0AAW6T6Z4</accession>
<gene>
    <name evidence="1" type="ORF">QF206_03885</name>
</gene>
<evidence type="ECO:0000313" key="2">
    <source>
        <dbReference type="Proteomes" id="UP001321506"/>
    </source>
</evidence>
<dbReference type="RefSeq" id="WP_281487865.1">
    <property type="nucleotide sequence ID" value="NZ_JASATX010000001.1"/>
</dbReference>
<protein>
    <submittedName>
        <fullName evidence="1">Uncharacterized protein</fullName>
    </submittedName>
</protein>
<name>A0AAW6T6Z4_9MICO</name>
<reference evidence="1 2" key="1">
    <citation type="submission" date="2023-04" db="EMBL/GenBank/DDBJ databases">
        <title>Klugiella caeni sp. nov. isolated from the sludge of biochemical tank.</title>
        <authorList>
            <person name="Geng K."/>
        </authorList>
    </citation>
    <scope>NUCLEOTIDE SEQUENCE [LARGE SCALE GENOMIC DNA]</scope>
    <source>
        <strain evidence="1 2">YN-L-19</strain>
    </source>
</reference>
<dbReference type="Proteomes" id="UP001321506">
    <property type="component" value="Unassembled WGS sequence"/>
</dbReference>
<sequence length="363" mass="38376">MNTIARWSVRTVHDAELVPHGIRVEHSSVPAIAGLELSDVAAWQIGAVADHRAALSVGSGEASPVGPAGALLHRFEFLEHGVPRRGVALFATIGDTVHWVVADAEADHEEDALLAAAVAWLAAQASVLVSALELRVLTDLLGLDQVAFVGARWYLGLPEQQRTAVSADVFGGLLRRGMLSGDPESPLAEHADGLVRTVLDGDHIVVITITEAGGETEVAVAARSADEWMLLRAEPDGMLRLTPVFGAIGDELAGLVGMTTLIEHAAALDPGRRRHTTIEQVRHELAGGSELWRGALGVHAIRRSRAGLESVEHSWLLDDAGAVWRVDASLERGDITLEPVGVADVLDGLHEASTGAETLEEAS</sequence>
<comment type="caution">
    <text evidence="1">The sequence shown here is derived from an EMBL/GenBank/DDBJ whole genome shotgun (WGS) entry which is preliminary data.</text>
</comment>
<dbReference type="EMBL" id="JASATX010000001">
    <property type="protein sequence ID" value="MDI2098104.1"/>
    <property type="molecule type" value="Genomic_DNA"/>
</dbReference>
<evidence type="ECO:0000313" key="1">
    <source>
        <dbReference type="EMBL" id="MDI2098104.1"/>
    </source>
</evidence>